<accession>A0ABP6SLL0</accession>
<keyword evidence="1" id="KW-0808">Transferase</keyword>
<dbReference type="EMBL" id="BAAAYL010000001">
    <property type="protein sequence ID" value="GAA3379300.1"/>
    <property type="molecule type" value="Genomic_DNA"/>
</dbReference>
<dbReference type="GO" id="GO:0032259">
    <property type="term" value="P:methylation"/>
    <property type="evidence" value="ECO:0007669"/>
    <property type="project" value="UniProtKB-KW"/>
</dbReference>
<evidence type="ECO:0000313" key="1">
    <source>
        <dbReference type="EMBL" id="GAA3379300.1"/>
    </source>
</evidence>
<organism evidence="1 2">
    <name type="scientific">Streptomyces sannanensis</name>
    <dbReference type="NCBI Taxonomy" id="285536"/>
    <lineage>
        <taxon>Bacteria</taxon>
        <taxon>Bacillati</taxon>
        <taxon>Actinomycetota</taxon>
        <taxon>Actinomycetes</taxon>
        <taxon>Kitasatosporales</taxon>
        <taxon>Streptomycetaceae</taxon>
        <taxon>Streptomyces</taxon>
    </lineage>
</organism>
<proteinExistence type="predicted"/>
<keyword evidence="2" id="KW-1185">Reference proteome</keyword>
<name>A0ABP6SLL0_9ACTN</name>
<evidence type="ECO:0000313" key="2">
    <source>
        <dbReference type="Proteomes" id="UP001499990"/>
    </source>
</evidence>
<gene>
    <name evidence="1" type="ORF">GCM10020367_62280</name>
</gene>
<dbReference type="Proteomes" id="UP001499990">
    <property type="component" value="Unassembled WGS sequence"/>
</dbReference>
<dbReference type="SUPFAM" id="SSF53335">
    <property type="entry name" value="S-adenosyl-L-methionine-dependent methyltransferases"/>
    <property type="match status" value="1"/>
</dbReference>
<keyword evidence="1" id="KW-0489">Methyltransferase</keyword>
<dbReference type="GO" id="GO:0008168">
    <property type="term" value="F:methyltransferase activity"/>
    <property type="evidence" value="ECO:0007669"/>
    <property type="project" value="UniProtKB-KW"/>
</dbReference>
<dbReference type="InterPro" id="IPR029063">
    <property type="entry name" value="SAM-dependent_MTases_sf"/>
</dbReference>
<comment type="caution">
    <text evidence="1">The sequence shown here is derived from an EMBL/GenBank/DDBJ whole genome shotgun (WGS) entry which is preliminary data.</text>
</comment>
<reference evidence="2" key="1">
    <citation type="journal article" date="2019" name="Int. J. Syst. Evol. Microbiol.">
        <title>The Global Catalogue of Microorganisms (GCM) 10K type strain sequencing project: providing services to taxonomists for standard genome sequencing and annotation.</title>
        <authorList>
            <consortium name="The Broad Institute Genomics Platform"/>
            <consortium name="The Broad Institute Genome Sequencing Center for Infectious Disease"/>
            <person name="Wu L."/>
            <person name="Ma J."/>
        </authorList>
    </citation>
    <scope>NUCLEOTIDE SEQUENCE [LARGE SCALE GENOMIC DNA]</scope>
    <source>
        <strain evidence="2">JCM 9651</strain>
    </source>
</reference>
<sequence length="276" mass="29951">MIRSGTGGAGNNGGKTRFEDIYDQQDPRAYFSRLAPLVYEIPHHAQAVFRRTYAERTAAGATGAPTAVLDLCCSYGINAALLNHDLTLAELYDHYTGPEAARCTTDQLIDWDKEFYASRRRPGAAPVIGLDIAGNALRYALAVGLLDAAFAENLEQDPPSPALRRAVADVGLITLTGGGSYVTHRTFDALLGCARQPIWVSAFVLRTVSYAPIADRLAGHGLRTEADLSITYPQRLFTGPDEQRHAVEAVRSNGADPAGRECAGRYHTTLYESRPR</sequence>
<dbReference type="RefSeq" id="WP_345043881.1">
    <property type="nucleotide sequence ID" value="NZ_BAAAYL010000001.1"/>
</dbReference>
<protein>
    <submittedName>
        <fullName evidence="1">Class I SAM-dependent methyltransferase</fullName>
    </submittedName>
</protein>